<dbReference type="AlphaFoldDB" id="A0AA37IDZ3"/>
<accession>A0AA37IDZ3</accession>
<dbReference type="InterPro" id="IPR016142">
    <property type="entry name" value="Citrate_synth-like_lrg_a-sub"/>
</dbReference>
<dbReference type="GO" id="GO:0036440">
    <property type="term" value="F:citrate synthase activity"/>
    <property type="evidence" value="ECO:0007669"/>
    <property type="project" value="UniProtKB-EC"/>
</dbReference>
<dbReference type="GO" id="GO:0006099">
    <property type="term" value="P:tricarboxylic acid cycle"/>
    <property type="evidence" value="ECO:0007669"/>
    <property type="project" value="TreeGrafter"/>
</dbReference>
<keyword evidence="4" id="KW-0808">Transferase</keyword>
<proteinExistence type="inferred from homology"/>
<evidence type="ECO:0000256" key="2">
    <source>
        <dbReference type="ARBA" id="ARBA00010566"/>
    </source>
</evidence>
<evidence type="ECO:0000313" key="6">
    <source>
        <dbReference type="EMBL" id="GJH27412.1"/>
    </source>
</evidence>
<dbReference type="GO" id="GO:0005975">
    <property type="term" value="P:carbohydrate metabolic process"/>
    <property type="evidence" value="ECO:0007669"/>
    <property type="project" value="TreeGrafter"/>
</dbReference>
<dbReference type="PANTHER" id="PTHR11739:SF4">
    <property type="entry name" value="CITRATE SYNTHASE, PEROXISOMAL"/>
    <property type="match status" value="1"/>
</dbReference>
<gene>
    <name evidence="6" type="ORF">CBA19CS42_22870</name>
</gene>
<comment type="pathway">
    <text evidence="1">Carbohydrate metabolism; tricarboxylic acid cycle; isocitrate from oxaloacetate: step 1/2.</text>
</comment>
<dbReference type="PANTHER" id="PTHR11739">
    <property type="entry name" value="CITRATE SYNTHASE"/>
    <property type="match status" value="1"/>
</dbReference>
<dbReference type="InterPro" id="IPR016143">
    <property type="entry name" value="Citrate_synth-like_sm_a-sub"/>
</dbReference>
<organism evidence="6 7">
    <name type="scientific">Caballeronia novacaledonica</name>
    <dbReference type="NCBI Taxonomy" id="1544861"/>
    <lineage>
        <taxon>Bacteria</taxon>
        <taxon>Pseudomonadati</taxon>
        <taxon>Pseudomonadota</taxon>
        <taxon>Betaproteobacteria</taxon>
        <taxon>Burkholderiales</taxon>
        <taxon>Burkholderiaceae</taxon>
        <taxon>Caballeronia</taxon>
    </lineage>
</organism>
<evidence type="ECO:0000256" key="4">
    <source>
        <dbReference type="ARBA" id="ARBA00022679"/>
    </source>
</evidence>
<evidence type="ECO:0000313" key="7">
    <source>
        <dbReference type="Proteomes" id="UP001055111"/>
    </source>
</evidence>
<name>A0AA37IDZ3_9BURK</name>
<dbReference type="Pfam" id="PF12728">
    <property type="entry name" value="HTH_17"/>
    <property type="match status" value="1"/>
</dbReference>
<reference evidence="6" key="1">
    <citation type="submission" date="2022-09" db="EMBL/GenBank/DDBJ databases">
        <title>Isolation and characterization of 3-chlorobenzoate degrading bacteria from soils in Shizuoka.</title>
        <authorList>
            <person name="Ifat A."/>
            <person name="Ogawa N."/>
            <person name="Kimbara K."/>
            <person name="Moriuchi R."/>
            <person name="Dohra H."/>
            <person name="Shintani M."/>
        </authorList>
    </citation>
    <scope>NUCLEOTIDE SEQUENCE</scope>
    <source>
        <strain evidence="6">19CS4-2</strain>
    </source>
</reference>
<evidence type="ECO:0000259" key="5">
    <source>
        <dbReference type="Pfam" id="PF12728"/>
    </source>
</evidence>
<comment type="caution">
    <text evidence="6">The sequence shown here is derived from an EMBL/GenBank/DDBJ whole genome shotgun (WGS) entry which is preliminary data.</text>
</comment>
<dbReference type="Gene3D" id="1.10.580.10">
    <property type="entry name" value="Citrate Synthase, domain 1"/>
    <property type="match status" value="2"/>
</dbReference>
<dbReference type="PRINTS" id="PR00143">
    <property type="entry name" value="CITRTSNTHASE"/>
</dbReference>
<dbReference type="InterPro" id="IPR036969">
    <property type="entry name" value="Citrate_synthase_sf"/>
</dbReference>
<comment type="similarity">
    <text evidence="2">Belongs to the citrate synthase family.</text>
</comment>
<dbReference type="Gene3D" id="1.10.230.10">
    <property type="entry name" value="Cytochrome P450-Terp, domain 2"/>
    <property type="match status" value="1"/>
</dbReference>
<evidence type="ECO:0000256" key="3">
    <source>
        <dbReference type="ARBA" id="ARBA00012972"/>
    </source>
</evidence>
<dbReference type="InterPro" id="IPR002020">
    <property type="entry name" value="Citrate_synthase"/>
</dbReference>
<dbReference type="SUPFAM" id="SSF48256">
    <property type="entry name" value="Citrate synthase"/>
    <property type="match status" value="1"/>
</dbReference>
<dbReference type="CDD" id="cd06102">
    <property type="entry name" value="citrate_synt_like_2"/>
    <property type="match status" value="1"/>
</dbReference>
<evidence type="ECO:0000256" key="1">
    <source>
        <dbReference type="ARBA" id="ARBA00004751"/>
    </source>
</evidence>
<dbReference type="RefSeq" id="WP_309297531.1">
    <property type="nucleotide sequence ID" value="NZ_BPUS01000010.1"/>
</dbReference>
<dbReference type="Pfam" id="PF00285">
    <property type="entry name" value="Citrate_synt"/>
    <property type="match status" value="1"/>
</dbReference>
<dbReference type="EMBL" id="BPUS01000010">
    <property type="protein sequence ID" value="GJH27412.1"/>
    <property type="molecule type" value="Genomic_DNA"/>
</dbReference>
<dbReference type="InterPro" id="IPR041657">
    <property type="entry name" value="HTH_17"/>
</dbReference>
<sequence>MIDSINVKNWMTQEEACEALGVRKQTLYAYVSRGQIEVQGDPQHANRNLYRAADITTLLKKRSLGRARKNIAASTMAWGEPIIDTSISTITRGRLYYRGQDAVQLAASATLEDVARLLWNVAEAPHFASFEPVAFDGPIGARVFAALARDAAHDRIESARNLADEVQQAAALVGRLASNFVELRSDEGPLHLRIANAWDVPRHADLLRRVLVLLADQELTSSSFAARVAASTGASLGASMIAGLAVFSGPMHGNAIVRVRQLMDDAKRGGTETAIRRRIAQGEPLPGFGHELYPQGDPRAADLLSAFEAPDDARELIDCVERLTGKLPAIDMALAALVEHCPLPDEAAFALFSIARSVGWMAHSIEHVMEGSLLRPRARYVGLAVGE</sequence>
<dbReference type="Proteomes" id="UP001055111">
    <property type="component" value="Unassembled WGS sequence"/>
</dbReference>
<dbReference type="GO" id="GO:0005829">
    <property type="term" value="C:cytosol"/>
    <property type="evidence" value="ECO:0007669"/>
    <property type="project" value="TreeGrafter"/>
</dbReference>
<protein>
    <recommendedName>
        <fullName evidence="3">citrate synthase (unknown stereospecificity)</fullName>
        <ecNumber evidence="3">2.3.3.16</ecNumber>
    </recommendedName>
</protein>
<dbReference type="EC" id="2.3.3.16" evidence="3"/>
<feature type="domain" description="Helix-turn-helix" evidence="5">
    <location>
        <begin position="10"/>
        <end position="62"/>
    </location>
</feature>